<dbReference type="Gene3D" id="2.160.10.10">
    <property type="entry name" value="Hexapeptide repeat proteins"/>
    <property type="match status" value="1"/>
</dbReference>
<feature type="transmembrane region" description="Helical" evidence="1">
    <location>
        <begin position="36"/>
        <end position="58"/>
    </location>
</feature>
<proteinExistence type="predicted"/>
<keyword evidence="1" id="KW-1133">Transmembrane helix</keyword>
<keyword evidence="1" id="KW-0472">Membrane</keyword>
<dbReference type="PANTHER" id="PTHR23416">
    <property type="entry name" value="SIALIC ACID SYNTHASE-RELATED"/>
    <property type="match status" value="1"/>
</dbReference>
<evidence type="ECO:0000313" key="2">
    <source>
        <dbReference type="EMBL" id="MBM3317355.1"/>
    </source>
</evidence>
<dbReference type="InterPro" id="IPR051159">
    <property type="entry name" value="Hexapeptide_acetyltransf"/>
</dbReference>
<accession>A0A938BQL3</accession>
<dbReference type="Proteomes" id="UP000748308">
    <property type="component" value="Unassembled WGS sequence"/>
</dbReference>
<keyword evidence="2" id="KW-0808">Transferase</keyword>
<dbReference type="InterPro" id="IPR011004">
    <property type="entry name" value="Trimer_LpxA-like_sf"/>
</dbReference>
<keyword evidence="2" id="KW-0012">Acyltransferase</keyword>
<dbReference type="SUPFAM" id="SSF51161">
    <property type="entry name" value="Trimeric LpxA-like enzymes"/>
    <property type="match status" value="1"/>
</dbReference>
<dbReference type="AlphaFoldDB" id="A0A938BQL3"/>
<organism evidence="2 3">
    <name type="scientific">Eiseniibacteriota bacterium</name>
    <dbReference type="NCBI Taxonomy" id="2212470"/>
    <lineage>
        <taxon>Bacteria</taxon>
        <taxon>Candidatus Eiseniibacteriota</taxon>
    </lineage>
</organism>
<dbReference type="EMBL" id="VGIY01000111">
    <property type="protein sequence ID" value="MBM3317355.1"/>
    <property type="molecule type" value="Genomic_DNA"/>
</dbReference>
<dbReference type="GO" id="GO:0016746">
    <property type="term" value="F:acyltransferase activity"/>
    <property type="evidence" value="ECO:0007669"/>
    <property type="project" value="UniProtKB-KW"/>
</dbReference>
<sequence length="200" mass="20971">MRPCRRWIRGAVLGLLYVLVLPWGLAARLCLRLAGSVALFDLCAQAFALLPGLPGCLARSCYYKQTMRASHLDARFQFGSLVSKADARIGRGVYVGLWSSIGLADVGDGAVIANRVGVLSGRHQHDFGDPSRPPMGSPSTFTRISIGGNCFIGDNAVVMADVGRGTIVGAGAVVVRPLPEEVLAVGSPARAVRARASGQA</sequence>
<gene>
    <name evidence="2" type="ORF">FJY75_05840</name>
</gene>
<dbReference type="CDD" id="cd04647">
    <property type="entry name" value="LbH_MAT_like"/>
    <property type="match status" value="1"/>
</dbReference>
<comment type="caution">
    <text evidence="2">The sequence shown here is derived from an EMBL/GenBank/DDBJ whole genome shotgun (WGS) entry which is preliminary data.</text>
</comment>
<protein>
    <submittedName>
        <fullName evidence="2">Acyltransferase</fullName>
    </submittedName>
</protein>
<evidence type="ECO:0000313" key="3">
    <source>
        <dbReference type="Proteomes" id="UP000748308"/>
    </source>
</evidence>
<keyword evidence="1" id="KW-0812">Transmembrane</keyword>
<name>A0A938BQL3_UNCEI</name>
<reference evidence="2" key="1">
    <citation type="submission" date="2019-03" db="EMBL/GenBank/DDBJ databases">
        <title>Lake Tanganyika Metagenome-Assembled Genomes (MAGs).</title>
        <authorList>
            <person name="Tran P."/>
        </authorList>
    </citation>
    <scope>NUCLEOTIDE SEQUENCE</scope>
    <source>
        <strain evidence="2">M_DeepCast_400m_m2_100</strain>
    </source>
</reference>
<evidence type="ECO:0000256" key="1">
    <source>
        <dbReference type="SAM" id="Phobius"/>
    </source>
</evidence>